<dbReference type="SUPFAM" id="SSF53697">
    <property type="entry name" value="SIS domain"/>
    <property type="match status" value="1"/>
</dbReference>
<dbReference type="Gene3D" id="3.40.50.10490">
    <property type="entry name" value="Glucose-6-phosphate isomerase like protein, domain 1"/>
    <property type="match status" value="1"/>
</dbReference>
<comment type="caution">
    <text evidence="6">The sequence shown here is derived from an EMBL/GenBank/DDBJ whole genome shotgun (WGS) entry which is preliminary data.</text>
</comment>
<dbReference type="PANTHER" id="PTHR30514">
    <property type="entry name" value="GLUCOKINASE"/>
    <property type="match status" value="1"/>
</dbReference>
<name>A0ABU9YBS3_9SPHN</name>
<keyword evidence="7" id="KW-1185">Reference proteome</keyword>
<dbReference type="InterPro" id="IPR001347">
    <property type="entry name" value="SIS_dom"/>
</dbReference>
<evidence type="ECO:0000313" key="6">
    <source>
        <dbReference type="EMBL" id="MEN2793253.1"/>
    </source>
</evidence>
<gene>
    <name evidence="6" type="ORF">ABC974_26755</name>
</gene>
<dbReference type="CDD" id="cd05013">
    <property type="entry name" value="SIS_RpiR"/>
    <property type="match status" value="1"/>
</dbReference>
<dbReference type="InterPro" id="IPR035472">
    <property type="entry name" value="RpiR-like_SIS"/>
</dbReference>
<evidence type="ECO:0000256" key="2">
    <source>
        <dbReference type="ARBA" id="ARBA00023125"/>
    </source>
</evidence>
<keyword evidence="3" id="KW-0804">Transcription</keyword>
<feature type="domain" description="SIS" evidence="5">
    <location>
        <begin position="130"/>
        <end position="268"/>
    </location>
</feature>
<keyword evidence="2" id="KW-0238">DNA-binding</keyword>
<dbReference type="InterPro" id="IPR009057">
    <property type="entry name" value="Homeodomain-like_sf"/>
</dbReference>
<evidence type="ECO:0000256" key="3">
    <source>
        <dbReference type="ARBA" id="ARBA00023163"/>
    </source>
</evidence>
<feature type="domain" description="HTH rpiR-type" evidence="4">
    <location>
        <begin position="4"/>
        <end position="80"/>
    </location>
</feature>
<dbReference type="EMBL" id="JBDIME010000042">
    <property type="protein sequence ID" value="MEN2793253.1"/>
    <property type="molecule type" value="Genomic_DNA"/>
</dbReference>
<dbReference type="PROSITE" id="PS51464">
    <property type="entry name" value="SIS"/>
    <property type="match status" value="1"/>
</dbReference>
<dbReference type="PROSITE" id="PS51071">
    <property type="entry name" value="HTH_RPIR"/>
    <property type="match status" value="1"/>
</dbReference>
<dbReference type="InterPro" id="IPR000281">
    <property type="entry name" value="HTH_RpiR"/>
</dbReference>
<proteinExistence type="predicted"/>
<dbReference type="RefSeq" id="WP_343892203.1">
    <property type="nucleotide sequence ID" value="NZ_BAAAEH010000053.1"/>
</dbReference>
<dbReference type="InterPro" id="IPR036388">
    <property type="entry name" value="WH-like_DNA-bd_sf"/>
</dbReference>
<dbReference type="Gene3D" id="1.10.10.10">
    <property type="entry name" value="Winged helix-like DNA-binding domain superfamily/Winged helix DNA-binding domain"/>
    <property type="match status" value="1"/>
</dbReference>
<sequence length="293" mass="32201">MTIDTLFAKIEKDYDSLPPRLRKVARYVIQNPTTVALSPLRKVASGAGVSSTTLIRLATTLGFDTYDDFREPFRDSLRPGSERYSGAATQIVDQRGDHGFEAVFARTGETIGAQITEVFQSVSAADVAAAGKALAKARRVYVLGLRSTFAAAFYFHYATRSFQDNIRLIDARHGMLLDEFLDIGEDDALLAISFDPYPTETVRSVSHAAERGATIVAITDNRLSPLAQRAQHVFIVPNVNSSFYTSLVPTLALLEALISFLLMEGGRPNVDKIKKRFALLELQGAYWSDRGDG</sequence>
<dbReference type="Proteomes" id="UP001419910">
    <property type="component" value="Unassembled WGS sequence"/>
</dbReference>
<reference evidence="6 7" key="1">
    <citation type="submission" date="2024-05" db="EMBL/GenBank/DDBJ databases">
        <authorList>
            <person name="Liu Q."/>
            <person name="Xin Y.-H."/>
        </authorList>
    </citation>
    <scope>NUCLEOTIDE SEQUENCE [LARGE SCALE GENOMIC DNA]</scope>
    <source>
        <strain evidence="6 7">CGMCC 1.10181</strain>
    </source>
</reference>
<evidence type="ECO:0000259" key="5">
    <source>
        <dbReference type="PROSITE" id="PS51464"/>
    </source>
</evidence>
<dbReference type="PANTHER" id="PTHR30514:SF18">
    <property type="entry name" value="RPIR-FAMILY TRANSCRIPTIONAL REGULATOR"/>
    <property type="match status" value="1"/>
</dbReference>
<evidence type="ECO:0000256" key="1">
    <source>
        <dbReference type="ARBA" id="ARBA00023015"/>
    </source>
</evidence>
<dbReference type="Pfam" id="PF01418">
    <property type="entry name" value="HTH_6"/>
    <property type="match status" value="1"/>
</dbReference>
<dbReference type="Pfam" id="PF01380">
    <property type="entry name" value="SIS"/>
    <property type="match status" value="1"/>
</dbReference>
<evidence type="ECO:0000313" key="7">
    <source>
        <dbReference type="Proteomes" id="UP001419910"/>
    </source>
</evidence>
<evidence type="ECO:0000259" key="4">
    <source>
        <dbReference type="PROSITE" id="PS51071"/>
    </source>
</evidence>
<dbReference type="InterPro" id="IPR046348">
    <property type="entry name" value="SIS_dom_sf"/>
</dbReference>
<protein>
    <submittedName>
        <fullName evidence="6">MurR/RpiR family transcriptional regulator</fullName>
    </submittedName>
</protein>
<organism evidence="6 7">
    <name type="scientific">Sphingomonas oligophenolica</name>
    <dbReference type="NCBI Taxonomy" id="301154"/>
    <lineage>
        <taxon>Bacteria</taxon>
        <taxon>Pseudomonadati</taxon>
        <taxon>Pseudomonadota</taxon>
        <taxon>Alphaproteobacteria</taxon>
        <taxon>Sphingomonadales</taxon>
        <taxon>Sphingomonadaceae</taxon>
        <taxon>Sphingomonas</taxon>
    </lineage>
</organism>
<dbReference type="SUPFAM" id="SSF46689">
    <property type="entry name" value="Homeodomain-like"/>
    <property type="match status" value="1"/>
</dbReference>
<keyword evidence="1" id="KW-0805">Transcription regulation</keyword>
<dbReference type="InterPro" id="IPR047640">
    <property type="entry name" value="RpiR-like"/>
</dbReference>
<accession>A0ABU9YBS3</accession>